<dbReference type="InterPro" id="IPR051606">
    <property type="entry name" value="Polyketide_Oxido-like"/>
</dbReference>
<dbReference type="Gene3D" id="3.40.50.720">
    <property type="entry name" value="NAD(P)-binding Rossmann-like Domain"/>
    <property type="match status" value="1"/>
</dbReference>
<reference evidence="2 3" key="1">
    <citation type="journal article" date="2014" name="Int. J. Syst. Evol. Microbiol.">
        <title>Complete genome sequence of Corynebacterium casei LMG S-19264T (=DSM 44701T), isolated from a smear-ripened cheese.</title>
        <authorList>
            <consortium name="US DOE Joint Genome Institute (JGI-PGF)"/>
            <person name="Walter F."/>
            <person name="Albersmeier A."/>
            <person name="Kalinowski J."/>
            <person name="Ruckert C."/>
        </authorList>
    </citation>
    <scope>NUCLEOTIDE SEQUENCE [LARGE SCALE GENOMIC DNA]</scope>
    <source>
        <strain evidence="2 3">KCTC 12866</strain>
    </source>
</reference>
<dbReference type="RefSeq" id="WP_189564472.1">
    <property type="nucleotide sequence ID" value="NZ_BMXF01000002.1"/>
</dbReference>
<dbReference type="EMBL" id="BMXF01000002">
    <property type="protein sequence ID" value="GHB68083.1"/>
    <property type="molecule type" value="Genomic_DNA"/>
</dbReference>
<dbReference type="Proteomes" id="UP000598271">
    <property type="component" value="Unassembled WGS sequence"/>
</dbReference>
<gene>
    <name evidence="2" type="ORF">GCM10007390_21750</name>
</gene>
<dbReference type="GO" id="GO:0004074">
    <property type="term" value="F:biliverdin reductase [NAD(P)H] activity"/>
    <property type="evidence" value="ECO:0007669"/>
    <property type="project" value="TreeGrafter"/>
</dbReference>
<evidence type="ECO:0000259" key="1">
    <source>
        <dbReference type="Pfam" id="PF13460"/>
    </source>
</evidence>
<dbReference type="Pfam" id="PF13460">
    <property type="entry name" value="NAD_binding_10"/>
    <property type="match status" value="1"/>
</dbReference>
<keyword evidence="3" id="KW-1185">Reference proteome</keyword>
<accession>A0A8J3D8C6</accession>
<protein>
    <submittedName>
        <fullName evidence="2">NADH-flavin reductase</fullName>
    </submittedName>
</protein>
<sequence>MKQKPKVAVIGGTGKAGKYLVKELLRQNFPFKLLLRNPDNFSIETTLAELVAGDARNYEAVRTLLEDCQAVISTLGQPAGQPAIFSQATENVLRAMEGTITTRFIVITGAPVDAPGDRKGEWAQTATDWMKANYPETTNDKQVEYQKLTESQVAWTLVRLPWIELTEVEQDVKVSLEDCPGETVSASALARFLVAQLTDDTYVRQAPFVAT</sequence>
<dbReference type="GO" id="GO:0042602">
    <property type="term" value="F:riboflavin reductase (NADPH) activity"/>
    <property type="evidence" value="ECO:0007669"/>
    <property type="project" value="TreeGrafter"/>
</dbReference>
<proteinExistence type="predicted"/>
<dbReference type="PANTHER" id="PTHR43355:SF2">
    <property type="entry name" value="FLAVIN REDUCTASE (NADPH)"/>
    <property type="match status" value="1"/>
</dbReference>
<evidence type="ECO:0000313" key="3">
    <source>
        <dbReference type="Proteomes" id="UP000598271"/>
    </source>
</evidence>
<evidence type="ECO:0000313" key="2">
    <source>
        <dbReference type="EMBL" id="GHB68083.1"/>
    </source>
</evidence>
<dbReference type="InterPro" id="IPR016040">
    <property type="entry name" value="NAD(P)-bd_dom"/>
</dbReference>
<organism evidence="2 3">
    <name type="scientific">Persicitalea jodogahamensis</name>
    <dbReference type="NCBI Taxonomy" id="402147"/>
    <lineage>
        <taxon>Bacteria</taxon>
        <taxon>Pseudomonadati</taxon>
        <taxon>Bacteroidota</taxon>
        <taxon>Cytophagia</taxon>
        <taxon>Cytophagales</taxon>
        <taxon>Spirosomataceae</taxon>
        <taxon>Persicitalea</taxon>
    </lineage>
</organism>
<name>A0A8J3D8C6_9BACT</name>
<dbReference type="PANTHER" id="PTHR43355">
    <property type="entry name" value="FLAVIN REDUCTASE (NADPH)"/>
    <property type="match status" value="1"/>
</dbReference>
<comment type="caution">
    <text evidence="2">The sequence shown here is derived from an EMBL/GenBank/DDBJ whole genome shotgun (WGS) entry which is preliminary data.</text>
</comment>
<dbReference type="InterPro" id="IPR036291">
    <property type="entry name" value="NAD(P)-bd_dom_sf"/>
</dbReference>
<dbReference type="SUPFAM" id="SSF51735">
    <property type="entry name" value="NAD(P)-binding Rossmann-fold domains"/>
    <property type="match status" value="1"/>
</dbReference>
<feature type="domain" description="NAD(P)-binding" evidence="1">
    <location>
        <begin position="11"/>
        <end position="199"/>
    </location>
</feature>
<dbReference type="AlphaFoldDB" id="A0A8J3D8C6"/>